<gene>
    <name evidence="5" type="primary">LOC130462951</name>
</gene>
<accession>A0ABM3QX36</accession>
<evidence type="ECO:0000313" key="4">
    <source>
        <dbReference type="Proteomes" id="UP000813463"/>
    </source>
</evidence>
<sequence>MKSGMLEISDDDLGCNVVQDICDDDSEDDVVQTMDYVKDGRMGRILDSEDDVVQTMDDDPTVGKIGRIGRIFDSEDDVVQTMDDPTVGRIGRIVGSPPKTPQKTPTVGIMDFVPETPKTPTGMDADFVPPPQVGMVIGTTIDQENDYYKSYGRQEGFGVVRSGASGPGKGPGKVLTTATWTCDCFGEPDKRHKRPVQPKRVLNQTNLKNPRKSRKCGCKALMYAGVTDGQWVVRKVVLEHTNHHPTPSKSRIIFQHREYELGKLPLMKKKIFKDTDSGMSLPQIHRQMARQRNGFEELPLTLKDMQNLLEKKRKSETADGDAQAMNDYFNKMQQCNQDFYHVRRLDTEGYLKDVVWIDASSRAAYKDFGDAVCFDATYLVNKFNLPFSNFVGINHHGQSILLGSALISHENTETYTWVFQSWLTAMGGKYPNAILTDQDGAMRNALTIAMPHTRHRWCFWHITSKFGVKLGKKEKYEELKAELLNVIYDSVAPNEFEQRWKEFMERFELQNEKWLLNMYDERHMWVPSYMRDIFWAGMKTTQRVKSINSFFDVYLHKSTTLLEFSTKYMTAMEDRCRTEAEADASQIRSTRRLATDFRVSISLFSE</sequence>
<dbReference type="RefSeq" id="XP_056687924.1">
    <property type="nucleotide sequence ID" value="XM_056831946.1"/>
</dbReference>
<dbReference type="InterPro" id="IPR004330">
    <property type="entry name" value="FAR1_DNA_bnd_dom"/>
</dbReference>
<dbReference type="GeneID" id="130462951"/>
<feature type="domain" description="MULE transposase" evidence="3">
    <location>
        <begin position="372"/>
        <end position="464"/>
    </location>
</feature>
<proteinExistence type="predicted"/>
<feature type="domain" description="FAR1" evidence="2">
    <location>
        <begin position="146"/>
        <end position="244"/>
    </location>
</feature>
<dbReference type="Pfam" id="PF03101">
    <property type="entry name" value="FAR1"/>
    <property type="match status" value="1"/>
</dbReference>
<dbReference type="InterPro" id="IPR018289">
    <property type="entry name" value="MULE_transposase_dom"/>
</dbReference>
<evidence type="ECO:0000259" key="2">
    <source>
        <dbReference type="Pfam" id="PF03101"/>
    </source>
</evidence>
<reference evidence="4" key="1">
    <citation type="journal article" date="2021" name="Nat. Commun.">
        <title>Genomic analyses provide insights into spinach domestication and the genetic basis of agronomic traits.</title>
        <authorList>
            <person name="Cai X."/>
            <person name="Sun X."/>
            <person name="Xu C."/>
            <person name="Sun H."/>
            <person name="Wang X."/>
            <person name="Ge C."/>
            <person name="Zhang Z."/>
            <person name="Wang Q."/>
            <person name="Fei Z."/>
            <person name="Jiao C."/>
            <person name="Wang Q."/>
        </authorList>
    </citation>
    <scope>NUCLEOTIDE SEQUENCE [LARGE SCALE GENOMIC DNA]</scope>
    <source>
        <strain evidence="4">cv. Varoflay</strain>
    </source>
</reference>
<name>A0ABM3QX36_SPIOL</name>
<organism evidence="4 5">
    <name type="scientific">Spinacia oleracea</name>
    <name type="common">Spinach</name>
    <dbReference type="NCBI Taxonomy" id="3562"/>
    <lineage>
        <taxon>Eukaryota</taxon>
        <taxon>Viridiplantae</taxon>
        <taxon>Streptophyta</taxon>
        <taxon>Embryophyta</taxon>
        <taxon>Tracheophyta</taxon>
        <taxon>Spermatophyta</taxon>
        <taxon>Magnoliopsida</taxon>
        <taxon>eudicotyledons</taxon>
        <taxon>Gunneridae</taxon>
        <taxon>Pentapetalae</taxon>
        <taxon>Caryophyllales</taxon>
        <taxon>Chenopodiaceae</taxon>
        <taxon>Chenopodioideae</taxon>
        <taxon>Anserineae</taxon>
        <taxon>Spinacia</taxon>
    </lineage>
</organism>
<dbReference type="Proteomes" id="UP000813463">
    <property type="component" value="Chromosome 6"/>
</dbReference>
<protein>
    <submittedName>
        <fullName evidence="5">Protein FAR1-RELATED SEQUENCE 4-like</fullName>
    </submittedName>
</protein>
<feature type="region of interest" description="Disordered" evidence="1">
    <location>
        <begin position="88"/>
        <end position="107"/>
    </location>
</feature>
<dbReference type="PANTHER" id="PTHR47718:SF13">
    <property type="entry name" value="OS09G0290500 PROTEIN"/>
    <property type="match status" value="1"/>
</dbReference>
<evidence type="ECO:0000313" key="5">
    <source>
        <dbReference type="RefSeq" id="XP_056687924.1"/>
    </source>
</evidence>
<reference evidence="5" key="2">
    <citation type="submission" date="2025-08" db="UniProtKB">
        <authorList>
            <consortium name="RefSeq"/>
        </authorList>
    </citation>
    <scope>IDENTIFICATION</scope>
    <source>
        <tissue evidence="5">Leaf</tissue>
    </source>
</reference>
<evidence type="ECO:0000259" key="3">
    <source>
        <dbReference type="Pfam" id="PF10551"/>
    </source>
</evidence>
<dbReference type="Pfam" id="PF10551">
    <property type="entry name" value="MULE"/>
    <property type="match status" value="1"/>
</dbReference>
<evidence type="ECO:0000256" key="1">
    <source>
        <dbReference type="SAM" id="MobiDB-lite"/>
    </source>
</evidence>
<keyword evidence="4" id="KW-1185">Reference proteome</keyword>
<dbReference type="PANTHER" id="PTHR47718">
    <property type="entry name" value="OS01G0519700 PROTEIN"/>
    <property type="match status" value="1"/>
</dbReference>